<dbReference type="OrthoDB" id="9803968at2"/>
<keyword evidence="2" id="KW-1185">Reference proteome</keyword>
<dbReference type="RefSeq" id="WP_097325677.1">
    <property type="nucleotide sequence ID" value="NZ_OBDY01000020.1"/>
</dbReference>
<dbReference type="AlphaFoldDB" id="A0A285JGA7"/>
<sequence length="100" mass="11329">MNNSAIIRKDAADRARANLDNYAWTRHDFSWSRARSWLGEPPHTYGFNIAHQAVDRHASSDRRDRVTLRFPGSGLASVDGHYWFAGRRPVVLAHAESAVI</sequence>
<organism evidence="1 2">
    <name type="scientific">Paractinoplanes atraurantiacus</name>
    <dbReference type="NCBI Taxonomy" id="1036182"/>
    <lineage>
        <taxon>Bacteria</taxon>
        <taxon>Bacillati</taxon>
        <taxon>Actinomycetota</taxon>
        <taxon>Actinomycetes</taxon>
        <taxon>Micromonosporales</taxon>
        <taxon>Micromonosporaceae</taxon>
        <taxon>Paractinoplanes</taxon>
    </lineage>
</organism>
<proteinExistence type="predicted"/>
<protein>
    <submittedName>
        <fullName evidence="1">Acetyl-CoA synthetase</fullName>
    </submittedName>
</protein>
<reference evidence="1 2" key="1">
    <citation type="submission" date="2017-09" db="EMBL/GenBank/DDBJ databases">
        <authorList>
            <person name="Ehlers B."/>
            <person name="Leendertz F.H."/>
        </authorList>
    </citation>
    <scope>NUCLEOTIDE SEQUENCE [LARGE SCALE GENOMIC DNA]</scope>
    <source>
        <strain evidence="1 2">CGMCC 4.6857</strain>
    </source>
</reference>
<evidence type="ECO:0000313" key="2">
    <source>
        <dbReference type="Proteomes" id="UP000219612"/>
    </source>
</evidence>
<name>A0A285JGA7_9ACTN</name>
<evidence type="ECO:0000313" key="1">
    <source>
        <dbReference type="EMBL" id="SNY59340.1"/>
    </source>
</evidence>
<dbReference type="Proteomes" id="UP000219612">
    <property type="component" value="Unassembled WGS sequence"/>
</dbReference>
<accession>A0A285JGA7</accession>
<dbReference type="EMBL" id="OBDY01000020">
    <property type="protein sequence ID" value="SNY59340.1"/>
    <property type="molecule type" value="Genomic_DNA"/>
</dbReference>
<gene>
    <name evidence="1" type="ORF">SAMN05421748_120115</name>
</gene>